<evidence type="ECO:0000256" key="1">
    <source>
        <dbReference type="SAM" id="MobiDB-lite"/>
    </source>
</evidence>
<evidence type="ECO:0000256" key="2">
    <source>
        <dbReference type="SAM" id="Phobius"/>
    </source>
</evidence>
<dbReference type="OMA" id="HVVVWVA"/>
<proteinExistence type="predicted"/>
<accession>A0A0N1IIZ0</accession>
<comment type="caution">
    <text evidence="3">The sequence shown here is derived from an EMBL/GenBank/DDBJ whole genome shotgun (WGS) entry which is preliminary data.</text>
</comment>
<feature type="region of interest" description="Disordered" evidence="1">
    <location>
        <begin position="179"/>
        <end position="198"/>
    </location>
</feature>
<evidence type="ECO:0000313" key="4">
    <source>
        <dbReference type="Proteomes" id="UP000038009"/>
    </source>
</evidence>
<name>A0A0N1IIZ0_LEPSE</name>
<feature type="transmembrane region" description="Helical" evidence="2">
    <location>
        <begin position="65"/>
        <end position="85"/>
    </location>
</feature>
<organism evidence="3 4">
    <name type="scientific">Leptomonas seymouri</name>
    <dbReference type="NCBI Taxonomy" id="5684"/>
    <lineage>
        <taxon>Eukaryota</taxon>
        <taxon>Discoba</taxon>
        <taxon>Euglenozoa</taxon>
        <taxon>Kinetoplastea</taxon>
        <taxon>Metakinetoplastina</taxon>
        <taxon>Trypanosomatida</taxon>
        <taxon>Trypanosomatidae</taxon>
        <taxon>Leishmaniinae</taxon>
        <taxon>Leptomonas</taxon>
    </lineage>
</organism>
<dbReference type="VEuPathDB" id="TriTrypDB:Lsey_0246_0170"/>
<protein>
    <submittedName>
        <fullName evidence="3">Uncharacterized protein</fullName>
    </submittedName>
</protein>
<keyword evidence="4" id="KW-1185">Reference proteome</keyword>
<dbReference type="Pfam" id="PF14770">
    <property type="entry name" value="TMEM18"/>
    <property type="match status" value="1"/>
</dbReference>
<dbReference type="Proteomes" id="UP000038009">
    <property type="component" value="Unassembled WGS sequence"/>
</dbReference>
<sequence>MWSFAAWLADMEDDFWKAHSEVMNATGFRRVLDTFADSNEISGSFFSHILAEAKDFYRAVNWSEPFFRCLAAFHIFMWVATLYSARGSVSDERLIAVCVALTCAVLAGIALNNLGSRYASSIFVEPDVNYFSEDYLFIAVVYMAPLVALIIALQIRIVCRVVKLMVQVKRAQVRRKLRSEAKLKSDAADASPETKKQQ</sequence>
<dbReference type="AlphaFoldDB" id="A0A0N1IIZ0"/>
<keyword evidence="2" id="KW-0472">Membrane</keyword>
<feature type="transmembrane region" description="Helical" evidence="2">
    <location>
        <begin position="135"/>
        <end position="155"/>
    </location>
</feature>
<keyword evidence="2" id="KW-0812">Transmembrane</keyword>
<reference evidence="3 4" key="1">
    <citation type="journal article" date="2015" name="PLoS Pathog.">
        <title>Leptomonas seymouri: Adaptations to the Dixenous Life Cycle Analyzed by Genome Sequencing, Transcriptome Profiling and Co-infection with Leishmania donovani.</title>
        <authorList>
            <person name="Kraeva N."/>
            <person name="Butenko A."/>
            <person name="Hlavacova J."/>
            <person name="Kostygov A."/>
            <person name="Myskova J."/>
            <person name="Grybchuk D."/>
            <person name="Lestinova T."/>
            <person name="Votypka J."/>
            <person name="Volf P."/>
            <person name="Opperdoes F."/>
            <person name="Flegontov P."/>
            <person name="Lukes J."/>
            <person name="Yurchenko V."/>
        </authorList>
    </citation>
    <scope>NUCLEOTIDE SEQUENCE [LARGE SCALE GENOMIC DNA]</scope>
    <source>
        <strain evidence="3 4">ATCC 30220</strain>
    </source>
</reference>
<dbReference type="OrthoDB" id="411535at2759"/>
<feature type="transmembrane region" description="Helical" evidence="2">
    <location>
        <begin position="94"/>
        <end position="115"/>
    </location>
</feature>
<gene>
    <name evidence="3" type="ORF">ABL78_6361</name>
</gene>
<evidence type="ECO:0000313" key="3">
    <source>
        <dbReference type="EMBL" id="KPI84600.1"/>
    </source>
</evidence>
<dbReference type="EMBL" id="LJSK01000246">
    <property type="protein sequence ID" value="KPI84600.1"/>
    <property type="molecule type" value="Genomic_DNA"/>
</dbReference>
<dbReference type="InterPro" id="IPR026721">
    <property type="entry name" value="TMEM18"/>
</dbReference>
<keyword evidence="2" id="KW-1133">Transmembrane helix</keyword>